<dbReference type="EMBL" id="QDEB01109748">
    <property type="protein sequence ID" value="RZB66617.1"/>
    <property type="molecule type" value="Genomic_DNA"/>
</dbReference>
<comment type="caution">
    <text evidence="11">The sequence shown here is derived from an EMBL/GenBank/DDBJ whole genome shotgun (WGS) entry which is preliminary data.</text>
</comment>
<evidence type="ECO:0000256" key="2">
    <source>
        <dbReference type="ARBA" id="ARBA00022475"/>
    </source>
</evidence>
<name>A0A482VDS6_ASBVE</name>
<sequence>MERFDWTKAIQTNIFLLKIQGLWPEGDGTYQSNVYRLYAIIAILMQTGHVIFQTINLFLTLNDLEATTGIIFMLIEEIMVILKMYCLLKNMKMLKQLLITLNDDLFQPKNLQQRGLVQPSLNAWTTIISAVRLFATGWLVSWCSFPFLDNTYREHRLPFLAWYPYNSKVSPFYELTYCYQVIAITYLCMANVNIDTLIAALNMYIGAQFDILCDDLRNFHEISENASGTTNAKLKKCIHHHREILKFAEQTNEFYNWLLFIQFVVCGISIGLAIFHLTLSTPFTSKFYSLISYSGGITGEVFLYCWFGNEIQIKSGQLSYALFESDWISLSPEVRKNLIIFMLKVQKSLNISALGLFNLSLDTFMKIMRTAWSYFALLRQVNSPAL</sequence>
<dbReference type="GO" id="GO:0007165">
    <property type="term" value="P:signal transduction"/>
    <property type="evidence" value="ECO:0007669"/>
    <property type="project" value="UniProtKB-KW"/>
</dbReference>
<keyword evidence="7 10" id="KW-0472">Membrane</keyword>
<evidence type="ECO:0000256" key="6">
    <source>
        <dbReference type="ARBA" id="ARBA00022989"/>
    </source>
</evidence>
<evidence type="ECO:0000256" key="9">
    <source>
        <dbReference type="ARBA" id="ARBA00023224"/>
    </source>
</evidence>
<dbReference type="AlphaFoldDB" id="A0A482VDS6"/>
<dbReference type="OrthoDB" id="8117390at2759"/>
<keyword evidence="4 10" id="KW-0812">Transmembrane</keyword>
<protein>
    <recommendedName>
        <fullName evidence="10">Odorant receptor</fullName>
    </recommendedName>
</protein>
<proteinExistence type="inferred from homology"/>
<dbReference type="InterPro" id="IPR004117">
    <property type="entry name" value="7tm6_olfct_rcpt"/>
</dbReference>
<evidence type="ECO:0000256" key="4">
    <source>
        <dbReference type="ARBA" id="ARBA00022692"/>
    </source>
</evidence>
<keyword evidence="5 10" id="KW-0552">Olfaction</keyword>
<comment type="subcellular location">
    <subcellularLocation>
        <location evidence="1 10">Cell membrane</location>
        <topology evidence="1 10">Multi-pass membrane protein</topology>
    </subcellularLocation>
</comment>
<comment type="caution">
    <text evidence="10">Lacks conserved residue(s) required for the propagation of feature annotation.</text>
</comment>
<evidence type="ECO:0000313" key="11">
    <source>
        <dbReference type="EMBL" id="RZB66617.1"/>
    </source>
</evidence>
<evidence type="ECO:0000256" key="5">
    <source>
        <dbReference type="ARBA" id="ARBA00022725"/>
    </source>
</evidence>
<gene>
    <name evidence="11" type="ORF">BDFB_009952</name>
</gene>
<feature type="transmembrane region" description="Helical" evidence="10">
    <location>
        <begin position="37"/>
        <end position="58"/>
    </location>
</feature>
<comment type="similarity">
    <text evidence="10">Belongs to the insect chemoreceptor superfamily. Heteromeric odorant receptor channel (TC 1.A.69) family.</text>
</comment>
<keyword evidence="8 10" id="KW-0675">Receptor</keyword>
<feature type="transmembrane region" description="Helical" evidence="10">
    <location>
        <begin position="70"/>
        <end position="88"/>
    </location>
</feature>
<keyword evidence="3 10" id="KW-0716">Sensory transduction</keyword>
<dbReference type="PANTHER" id="PTHR21137">
    <property type="entry name" value="ODORANT RECEPTOR"/>
    <property type="match status" value="1"/>
</dbReference>
<evidence type="ECO:0000256" key="3">
    <source>
        <dbReference type="ARBA" id="ARBA00022606"/>
    </source>
</evidence>
<feature type="transmembrane region" description="Helical" evidence="10">
    <location>
        <begin position="254"/>
        <end position="275"/>
    </location>
</feature>
<organism evidence="11 12">
    <name type="scientific">Asbolus verrucosus</name>
    <name type="common">Desert ironclad beetle</name>
    <dbReference type="NCBI Taxonomy" id="1661398"/>
    <lineage>
        <taxon>Eukaryota</taxon>
        <taxon>Metazoa</taxon>
        <taxon>Ecdysozoa</taxon>
        <taxon>Arthropoda</taxon>
        <taxon>Hexapoda</taxon>
        <taxon>Insecta</taxon>
        <taxon>Pterygota</taxon>
        <taxon>Neoptera</taxon>
        <taxon>Endopterygota</taxon>
        <taxon>Coleoptera</taxon>
        <taxon>Polyphaga</taxon>
        <taxon>Cucujiformia</taxon>
        <taxon>Tenebrionidae</taxon>
        <taxon>Pimeliinae</taxon>
        <taxon>Asbolus</taxon>
    </lineage>
</organism>
<accession>A0A482VDS6</accession>
<dbReference type="Proteomes" id="UP000292052">
    <property type="component" value="Unassembled WGS sequence"/>
</dbReference>
<keyword evidence="2" id="KW-1003">Cell membrane</keyword>
<evidence type="ECO:0000256" key="7">
    <source>
        <dbReference type="ARBA" id="ARBA00023136"/>
    </source>
</evidence>
<dbReference type="GO" id="GO:0005886">
    <property type="term" value="C:plasma membrane"/>
    <property type="evidence" value="ECO:0007669"/>
    <property type="project" value="UniProtKB-SubCell"/>
</dbReference>
<evidence type="ECO:0000313" key="12">
    <source>
        <dbReference type="Proteomes" id="UP000292052"/>
    </source>
</evidence>
<dbReference type="Pfam" id="PF02949">
    <property type="entry name" value="7tm_6"/>
    <property type="match status" value="1"/>
</dbReference>
<reference evidence="11 12" key="1">
    <citation type="submission" date="2017-03" db="EMBL/GenBank/DDBJ databases">
        <title>Genome of the blue death feigning beetle - Asbolus verrucosus.</title>
        <authorList>
            <person name="Rider S.D."/>
        </authorList>
    </citation>
    <scope>NUCLEOTIDE SEQUENCE [LARGE SCALE GENOMIC DNA]</scope>
    <source>
        <strain evidence="11">Butters</strain>
        <tissue evidence="11">Head and leg muscle</tissue>
    </source>
</reference>
<keyword evidence="6 10" id="KW-1133">Transmembrane helix</keyword>
<keyword evidence="9 10" id="KW-0807">Transducer</keyword>
<evidence type="ECO:0000256" key="8">
    <source>
        <dbReference type="ARBA" id="ARBA00023170"/>
    </source>
</evidence>
<dbReference type="GO" id="GO:0004984">
    <property type="term" value="F:olfactory receptor activity"/>
    <property type="evidence" value="ECO:0007669"/>
    <property type="project" value="InterPro"/>
</dbReference>
<feature type="transmembrane region" description="Helical" evidence="10">
    <location>
        <begin position="287"/>
        <end position="307"/>
    </location>
</feature>
<dbReference type="GO" id="GO:0005549">
    <property type="term" value="F:odorant binding"/>
    <property type="evidence" value="ECO:0007669"/>
    <property type="project" value="InterPro"/>
</dbReference>
<dbReference type="PANTHER" id="PTHR21137:SF35">
    <property type="entry name" value="ODORANT RECEPTOR 19A-RELATED"/>
    <property type="match status" value="1"/>
</dbReference>
<evidence type="ECO:0000256" key="1">
    <source>
        <dbReference type="ARBA" id="ARBA00004651"/>
    </source>
</evidence>
<evidence type="ECO:0000256" key="10">
    <source>
        <dbReference type="RuleBase" id="RU351113"/>
    </source>
</evidence>
<keyword evidence="12" id="KW-1185">Reference proteome</keyword>